<evidence type="ECO:0000313" key="2">
    <source>
        <dbReference type="EMBL" id="AFK37958.1"/>
    </source>
</evidence>
<evidence type="ECO:0000256" key="1">
    <source>
        <dbReference type="SAM" id="Phobius"/>
    </source>
</evidence>
<keyword evidence="1" id="KW-1133">Transmembrane helix</keyword>
<keyword evidence="1" id="KW-0812">Transmembrane</keyword>
<accession>I3SCG6</accession>
<organism evidence="2">
    <name type="scientific">Lotus japonicus</name>
    <name type="common">Lotus corniculatus var. japonicus</name>
    <dbReference type="NCBI Taxonomy" id="34305"/>
    <lineage>
        <taxon>Eukaryota</taxon>
        <taxon>Viridiplantae</taxon>
        <taxon>Streptophyta</taxon>
        <taxon>Embryophyta</taxon>
        <taxon>Tracheophyta</taxon>
        <taxon>Spermatophyta</taxon>
        <taxon>Magnoliopsida</taxon>
        <taxon>eudicotyledons</taxon>
        <taxon>Gunneridae</taxon>
        <taxon>Pentapetalae</taxon>
        <taxon>rosids</taxon>
        <taxon>fabids</taxon>
        <taxon>Fabales</taxon>
        <taxon>Fabaceae</taxon>
        <taxon>Papilionoideae</taxon>
        <taxon>50 kb inversion clade</taxon>
        <taxon>NPAAA clade</taxon>
        <taxon>Hologalegina</taxon>
        <taxon>robinioid clade</taxon>
        <taxon>Loteae</taxon>
        <taxon>Lotus</taxon>
    </lineage>
</organism>
<name>I3SCG6_LOTJA</name>
<protein>
    <submittedName>
        <fullName evidence="2">Uncharacterized protein</fullName>
    </submittedName>
</protein>
<dbReference type="EMBL" id="BT138163">
    <property type="protein sequence ID" value="AFK37958.1"/>
    <property type="molecule type" value="mRNA"/>
</dbReference>
<keyword evidence="1" id="KW-0472">Membrane</keyword>
<proteinExistence type="evidence at transcript level"/>
<dbReference type="AlphaFoldDB" id="I3SCG6"/>
<sequence length="82" mass="8821">MAMLKKDAIGQRCCGPYFHNLLEDLTKSPCSSDGVCCFCLELALLCLLFALSCLYAIGVACLGVFSLLFFNSCVGWLGSLVV</sequence>
<feature type="transmembrane region" description="Helical" evidence="1">
    <location>
        <begin position="42"/>
        <end position="70"/>
    </location>
</feature>
<reference evidence="2" key="1">
    <citation type="submission" date="2012-05" db="EMBL/GenBank/DDBJ databases">
        <authorList>
            <person name="Krishnakumar V."/>
            <person name="Cheung F."/>
            <person name="Xiao Y."/>
            <person name="Chan A."/>
            <person name="Moskal W.A."/>
            <person name="Town C.D."/>
        </authorList>
    </citation>
    <scope>NUCLEOTIDE SEQUENCE</scope>
</reference>